<proteinExistence type="inferred from homology"/>
<evidence type="ECO:0000259" key="7">
    <source>
        <dbReference type="PROSITE" id="PS50111"/>
    </source>
</evidence>
<evidence type="ECO:0000313" key="10">
    <source>
        <dbReference type="EMBL" id="PIT01032.1"/>
    </source>
</evidence>
<evidence type="ECO:0000259" key="9">
    <source>
        <dbReference type="PROSITE" id="PS50885"/>
    </source>
</evidence>
<comment type="caution">
    <text evidence="10">The sequence shown here is derived from an EMBL/GenBank/DDBJ whole genome shotgun (WGS) entry which is preliminary data.</text>
</comment>
<feature type="transmembrane region" description="Helical" evidence="6">
    <location>
        <begin position="12"/>
        <end position="33"/>
    </location>
</feature>
<dbReference type="Gene3D" id="1.10.287.950">
    <property type="entry name" value="Methyl-accepting chemotaxis protein"/>
    <property type="match status" value="1"/>
</dbReference>
<dbReference type="PROSITE" id="PS50192">
    <property type="entry name" value="T_SNARE"/>
    <property type="match status" value="1"/>
</dbReference>
<dbReference type="SMART" id="SM00283">
    <property type="entry name" value="MA"/>
    <property type="match status" value="1"/>
</dbReference>
<evidence type="ECO:0000256" key="5">
    <source>
        <dbReference type="PROSITE-ProRule" id="PRU00284"/>
    </source>
</evidence>
<evidence type="ECO:0000256" key="4">
    <source>
        <dbReference type="ARBA" id="ARBA00029447"/>
    </source>
</evidence>
<organism evidence="10 11">
    <name type="scientific">Bradyrhizobium nitroreducens</name>
    <dbReference type="NCBI Taxonomy" id="709803"/>
    <lineage>
        <taxon>Bacteria</taxon>
        <taxon>Pseudomonadati</taxon>
        <taxon>Pseudomonadota</taxon>
        <taxon>Alphaproteobacteria</taxon>
        <taxon>Hyphomicrobiales</taxon>
        <taxon>Nitrobacteraceae</taxon>
        <taxon>Bradyrhizobium</taxon>
    </lineage>
</organism>
<dbReference type="InterPro" id="IPR004089">
    <property type="entry name" value="MCPsignal_dom"/>
</dbReference>
<dbReference type="SMART" id="SM00304">
    <property type="entry name" value="HAMP"/>
    <property type="match status" value="1"/>
</dbReference>
<keyword evidence="2" id="KW-0997">Cell inner membrane</keyword>
<accession>A0A2M6U8X1</accession>
<evidence type="ECO:0000256" key="2">
    <source>
        <dbReference type="ARBA" id="ARBA00022519"/>
    </source>
</evidence>
<reference evidence="10 11" key="1">
    <citation type="submission" date="2015-06" db="EMBL/GenBank/DDBJ databases">
        <title>Comparative genome analysis of nirS-carrying Bradyrhizobium sp. strains.</title>
        <authorList>
            <person name="Ishii S."/>
            <person name="Jang J."/>
            <person name="Nishizawa T."/>
            <person name="Senoo K."/>
        </authorList>
    </citation>
    <scope>NUCLEOTIDE SEQUENCE [LARGE SCALE GENOMIC DNA]</scope>
    <source>
        <strain evidence="10 11">TSA1</strain>
    </source>
</reference>
<keyword evidence="6" id="KW-0472">Membrane</keyword>
<dbReference type="GO" id="GO:0007165">
    <property type="term" value="P:signal transduction"/>
    <property type="evidence" value="ECO:0007669"/>
    <property type="project" value="UniProtKB-KW"/>
</dbReference>
<keyword evidence="3 5" id="KW-0807">Transducer</keyword>
<dbReference type="PROSITE" id="PS50111">
    <property type="entry name" value="CHEMOTAXIS_TRANSDUC_2"/>
    <property type="match status" value="1"/>
</dbReference>
<evidence type="ECO:0000256" key="1">
    <source>
        <dbReference type="ARBA" id="ARBA00004429"/>
    </source>
</evidence>
<feature type="domain" description="HAMP" evidence="9">
    <location>
        <begin position="306"/>
        <end position="359"/>
    </location>
</feature>
<comment type="similarity">
    <text evidence="4">Belongs to the methyl-accepting chemotaxis (MCP) protein family.</text>
</comment>
<evidence type="ECO:0000256" key="3">
    <source>
        <dbReference type="ARBA" id="ARBA00023224"/>
    </source>
</evidence>
<dbReference type="EMBL" id="LFJC01000003">
    <property type="protein sequence ID" value="PIT01032.1"/>
    <property type="molecule type" value="Genomic_DNA"/>
</dbReference>
<feature type="domain" description="Methyl-accepting transducer" evidence="7">
    <location>
        <begin position="393"/>
        <end position="636"/>
    </location>
</feature>
<feature type="domain" description="T-SNARE coiled-coil homology" evidence="8">
    <location>
        <begin position="552"/>
        <end position="614"/>
    </location>
</feature>
<dbReference type="GO" id="GO:0005886">
    <property type="term" value="C:plasma membrane"/>
    <property type="evidence" value="ECO:0007669"/>
    <property type="project" value="UniProtKB-SubCell"/>
</dbReference>
<dbReference type="Gene3D" id="6.10.340.10">
    <property type="match status" value="1"/>
</dbReference>
<protein>
    <submittedName>
        <fullName evidence="10">Chemotaxis protein</fullName>
    </submittedName>
</protein>
<keyword evidence="2" id="KW-1003">Cell membrane</keyword>
<gene>
    <name evidence="10" type="ORF">TSA1_09885</name>
</gene>
<keyword evidence="6" id="KW-0812">Transmembrane</keyword>
<dbReference type="InterPro" id="IPR000727">
    <property type="entry name" value="T_SNARE_dom"/>
</dbReference>
<name>A0A2M6U8X1_9BRAD</name>
<dbReference type="SUPFAM" id="SSF58104">
    <property type="entry name" value="Methyl-accepting chemotaxis protein (MCP) signaling domain"/>
    <property type="match status" value="1"/>
</dbReference>
<dbReference type="PANTHER" id="PTHR32089">
    <property type="entry name" value="METHYL-ACCEPTING CHEMOTAXIS PROTEIN MCPB"/>
    <property type="match status" value="1"/>
</dbReference>
<dbReference type="SMART" id="SM01358">
    <property type="entry name" value="HBM"/>
    <property type="match status" value="1"/>
</dbReference>
<evidence type="ECO:0000313" key="11">
    <source>
        <dbReference type="Proteomes" id="UP000228930"/>
    </source>
</evidence>
<dbReference type="AlphaFoldDB" id="A0A2M6U8X1"/>
<dbReference type="InterPro" id="IPR032255">
    <property type="entry name" value="HBM"/>
</dbReference>
<dbReference type="InterPro" id="IPR003660">
    <property type="entry name" value="HAMP_dom"/>
</dbReference>
<comment type="subcellular location">
    <subcellularLocation>
        <location evidence="1">Cell inner membrane</location>
        <topology evidence="1">Multi-pass membrane protein</topology>
    </subcellularLocation>
</comment>
<evidence type="ECO:0000256" key="6">
    <source>
        <dbReference type="SAM" id="Phobius"/>
    </source>
</evidence>
<sequence length="656" mass="69707">MSGISIRLTHKVMAIGLFGLIGLVAFGSIYQIGSLSQDTSRDIAEEARRMSDLNQRVSQQMLEARRAEKDFQLRRDQAYTKRHAELASDIVRNLDGLGSATRAAAYAGIGEKVSQVRAGFERYAKEFTAVEQAEIKLGLNETLGLSGSLRTAVHDIETKLKEIDDPRLTSGMLTMRRHEKDFMLRRDQKYVEALRKTAGEFSKQVEASTILPAIKADIGKKLAKYEADFTAWAAGAQDLAAHGSAMSREFRTIEPILEDIEKNVTQRHVAAQASEASTRASIKLWMWVALGCSVLLVGSVSYFIGRSISSALIAMVRSMTGLANGDTSVVIPGLGRKDEIGEMAGAVAVFKTNMAEADRLRTEQAEADARVRQQRKADMQRLADRFEAAVGEIIETVSSAATELEASSNTLTRAAERGNGLATAVAAASEEASANVQSVSSASEELTSSVSEIGRQVQESARVADVAVGQAERTNARVAELTKAASRIGDVVELINTIAAQTNLLALNATIEAARAGEAGKGFAVVATEVKALAEQTAKATGEIGQHIGAIQAATEDSVGAIKEIGDTIAKMSEISSTIAAAVEEQGAATQEISRNIQHAAQGTSDVSANIGDVQRGAGETGAASAQVHSAAQSLSQDSNRLKSEVARFLETVRAA</sequence>
<dbReference type="PANTHER" id="PTHR32089:SF112">
    <property type="entry name" value="LYSOZYME-LIKE PROTEIN-RELATED"/>
    <property type="match status" value="1"/>
</dbReference>
<dbReference type="PROSITE" id="PS50885">
    <property type="entry name" value="HAMP"/>
    <property type="match status" value="1"/>
</dbReference>
<dbReference type="Proteomes" id="UP000228930">
    <property type="component" value="Unassembled WGS sequence"/>
</dbReference>
<evidence type="ECO:0000259" key="8">
    <source>
        <dbReference type="PROSITE" id="PS50192"/>
    </source>
</evidence>
<dbReference type="Pfam" id="PF00015">
    <property type="entry name" value="MCPsignal"/>
    <property type="match status" value="1"/>
</dbReference>
<keyword evidence="11" id="KW-1185">Reference proteome</keyword>
<keyword evidence="6" id="KW-1133">Transmembrane helix</keyword>
<dbReference type="RefSeq" id="WP_100176250.1">
    <property type="nucleotide sequence ID" value="NZ_LFJC01000003.1"/>
</dbReference>